<dbReference type="Pfam" id="PF02653">
    <property type="entry name" value="BPD_transp_2"/>
    <property type="match status" value="1"/>
</dbReference>
<keyword evidence="2" id="KW-1003">Cell membrane</keyword>
<keyword evidence="3 6" id="KW-0812">Transmembrane</keyword>
<evidence type="ECO:0000256" key="3">
    <source>
        <dbReference type="ARBA" id="ARBA00022692"/>
    </source>
</evidence>
<evidence type="ECO:0000256" key="2">
    <source>
        <dbReference type="ARBA" id="ARBA00022475"/>
    </source>
</evidence>
<dbReference type="PANTHER" id="PTHR32196">
    <property type="entry name" value="ABC TRANSPORTER PERMEASE PROTEIN YPHD-RELATED-RELATED"/>
    <property type="match status" value="1"/>
</dbReference>
<evidence type="ECO:0000313" key="7">
    <source>
        <dbReference type="EMBL" id="GAA1124565.1"/>
    </source>
</evidence>
<feature type="transmembrane region" description="Helical" evidence="6">
    <location>
        <begin position="186"/>
        <end position="207"/>
    </location>
</feature>
<gene>
    <name evidence="7" type="ORF">GCM10009606_00260</name>
</gene>
<feature type="transmembrane region" description="Helical" evidence="6">
    <location>
        <begin position="316"/>
        <end position="333"/>
    </location>
</feature>
<keyword evidence="4 6" id="KW-1133">Transmembrane helix</keyword>
<comment type="subcellular location">
    <subcellularLocation>
        <location evidence="1">Cell membrane</location>
        <topology evidence="1">Multi-pass membrane protein</topology>
    </subcellularLocation>
</comment>
<evidence type="ECO:0000256" key="5">
    <source>
        <dbReference type="ARBA" id="ARBA00023136"/>
    </source>
</evidence>
<feature type="transmembrane region" description="Helical" evidence="6">
    <location>
        <begin position="266"/>
        <end position="285"/>
    </location>
</feature>
<feature type="transmembrane region" description="Helical" evidence="6">
    <location>
        <begin position="116"/>
        <end position="140"/>
    </location>
</feature>
<feature type="transmembrane region" description="Helical" evidence="6">
    <location>
        <begin position="67"/>
        <end position="96"/>
    </location>
</feature>
<feature type="transmembrane region" description="Helical" evidence="6">
    <location>
        <begin position="292"/>
        <end position="310"/>
    </location>
</feature>
<name>A0ABN1U909_9ACTN</name>
<feature type="transmembrane region" description="Helical" evidence="6">
    <location>
        <begin position="238"/>
        <end position="260"/>
    </location>
</feature>
<evidence type="ECO:0000313" key="8">
    <source>
        <dbReference type="Proteomes" id="UP001499979"/>
    </source>
</evidence>
<comment type="caution">
    <text evidence="7">The sequence shown here is derived from an EMBL/GenBank/DDBJ whole genome shotgun (WGS) entry which is preliminary data.</text>
</comment>
<dbReference type="EMBL" id="BAAAJE010000001">
    <property type="protein sequence ID" value="GAA1124565.1"/>
    <property type="molecule type" value="Genomic_DNA"/>
</dbReference>
<evidence type="ECO:0000256" key="4">
    <source>
        <dbReference type="ARBA" id="ARBA00022989"/>
    </source>
</evidence>
<dbReference type="InterPro" id="IPR001851">
    <property type="entry name" value="ABC_transp_permease"/>
</dbReference>
<protein>
    <submittedName>
        <fullName evidence="7">ABC transporter permease</fullName>
    </submittedName>
</protein>
<feature type="transmembrane region" description="Helical" evidence="6">
    <location>
        <begin position="36"/>
        <end position="55"/>
    </location>
</feature>
<organism evidence="7 8">
    <name type="scientific">Nocardioides aquiterrae</name>
    <dbReference type="NCBI Taxonomy" id="203799"/>
    <lineage>
        <taxon>Bacteria</taxon>
        <taxon>Bacillati</taxon>
        <taxon>Actinomycetota</taxon>
        <taxon>Actinomycetes</taxon>
        <taxon>Propionibacteriales</taxon>
        <taxon>Nocardioidaceae</taxon>
        <taxon>Nocardioides</taxon>
    </lineage>
</organism>
<accession>A0ABN1U909</accession>
<keyword evidence="8" id="KW-1185">Reference proteome</keyword>
<evidence type="ECO:0000256" key="1">
    <source>
        <dbReference type="ARBA" id="ARBA00004651"/>
    </source>
</evidence>
<dbReference type="CDD" id="cd06579">
    <property type="entry name" value="TM_PBP1_transp_AraH_like"/>
    <property type="match status" value="1"/>
</dbReference>
<sequence length="349" mass="35434">MTDVVVETKPAAARKRRVNVTGAAARVFARVGALPILLAIAVVVFAMLSPNFLTVDNLQSALRQNAYIAIIVLAQFVVLVAGGFDLSVGSITALVSVASATAMSDRLAAGSSPAEAIVIGLLIGLLVGLGAGAVNAVGIGMLKINPFIMTLATASIFAGLALKVTAGVPVSGLPADFSDVFGYSSWWGVSTPIWIAIAAAVVLWALLRWTRPGRNLYAVGSNPNAARLSGISPGRTMALAYMTSGVLVAVGALLLTARLQTGESNIGADLPLLSIAAAVIGGVSLRGGSGNVLNAVLGAVLLGLVTNGMNLARIESYYEMIVLGVVLAVAVLADRLRGRVAAAINAGRV</sequence>
<dbReference type="Proteomes" id="UP001499979">
    <property type="component" value="Unassembled WGS sequence"/>
</dbReference>
<proteinExistence type="predicted"/>
<keyword evidence="5 6" id="KW-0472">Membrane</keyword>
<reference evidence="7 8" key="1">
    <citation type="journal article" date="2019" name="Int. J. Syst. Evol. Microbiol.">
        <title>The Global Catalogue of Microorganisms (GCM) 10K type strain sequencing project: providing services to taxonomists for standard genome sequencing and annotation.</title>
        <authorList>
            <consortium name="The Broad Institute Genomics Platform"/>
            <consortium name="The Broad Institute Genome Sequencing Center for Infectious Disease"/>
            <person name="Wu L."/>
            <person name="Ma J."/>
        </authorList>
    </citation>
    <scope>NUCLEOTIDE SEQUENCE [LARGE SCALE GENOMIC DNA]</scope>
    <source>
        <strain evidence="7 8">JCM 11813</strain>
    </source>
</reference>
<feature type="transmembrane region" description="Helical" evidence="6">
    <location>
        <begin position="147"/>
        <end position="166"/>
    </location>
</feature>
<evidence type="ECO:0000256" key="6">
    <source>
        <dbReference type="SAM" id="Phobius"/>
    </source>
</evidence>